<accession>A0A165KPT3</accession>
<gene>
    <name evidence="1" type="ORF">DAEQUDRAFT_815668</name>
</gene>
<evidence type="ECO:0000313" key="1">
    <source>
        <dbReference type="EMBL" id="KZT63422.1"/>
    </source>
</evidence>
<name>A0A165KPT3_9APHY</name>
<dbReference type="EMBL" id="KV429187">
    <property type="protein sequence ID" value="KZT63422.1"/>
    <property type="molecule type" value="Genomic_DNA"/>
</dbReference>
<evidence type="ECO:0008006" key="3">
    <source>
        <dbReference type="Google" id="ProtNLM"/>
    </source>
</evidence>
<dbReference type="OrthoDB" id="2781200at2759"/>
<proteinExistence type="predicted"/>
<dbReference type="AlphaFoldDB" id="A0A165KPT3"/>
<keyword evidence="2" id="KW-1185">Reference proteome</keyword>
<dbReference type="Proteomes" id="UP000076727">
    <property type="component" value="Unassembled WGS sequence"/>
</dbReference>
<dbReference type="STRING" id="1314783.A0A165KPT3"/>
<evidence type="ECO:0000313" key="2">
    <source>
        <dbReference type="Proteomes" id="UP000076727"/>
    </source>
</evidence>
<dbReference type="InterPro" id="IPR032675">
    <property type="entry name" value="LRR_dom_sf"/>
</dbReference>
<sequence>MTDSSIGSNKGLQIHHAFPTRMNLQSLAPDIVEELVSYLPSPDALRLSMTAHGFRSIAKRRALAEVRLRSTERATVFCKYMLTDIPDRLRWLRQLEIHLGTFYEERISLAIPGLVRVLAHAPALRSLTFDDAEVMLESGILAAAVRMLTTLEELNLRKYGLLSVSTVRRLSSNLRKLGLTSMLLPRRDVVLNMLLCPAPEDLTDDDQADERWKSIEELELDVACPADSIRTIPHEEIVQSFPNLRRLHFTVTEAPEEEDVRMRPAGRAGWPHLDRLTGTPASLGGFNGPVKCLWFTQETPENLLEQGIAVVRHLDPVMLSVTIHPLPDTRFWNQLAENSNRLRYLRIELANAGKEVVELDEWRAHVPAALGRLVDIVCATVVITDVQSGALFLPIGDVIAQELATHVHSLRYVCIQAGSIPEEEEEWYGKVNWWRVAGSAKQRRVERVTTGLGAYVEKYLTSDKFERTLSLDDRRLFPDA</sequence>
<protein>
    <recommendedName>
        <fullName evidence="3">F-box domain-containing protein</fullName>
    </recommendedName>
</protein>
<organism evidence="1 2">
    <name type="scientific">Daedalea quercina L-15889</name>
    <dbReference type="NCBI Taxonomy" id="1314783"/>
    <lineage>
        <taxon>Eukaryota</taxon>
        <taxon>Fungi</taxon>
        <taxon>Dikarya</taxon>
        <taxon>Basidiomycota</taxon>
        <taxon>Agaricomycotina</taxon>
        <taxon>Agaricomycetes</taxon>
        <taxon>Polyporales</taxon>
        <taxon>Fomitopsis</taxon>
    </lineage>
</organism>
<reference evidence="1 2" key="1">
    <citation type="journal article" date="2016" name="Mol. Biol. Evol.">
        <title>Comparative Genomics of Early-Diverging Mushroom-Forming Fungi Provides Insights into the Origins of Lignocellulose Decay Capabilities.</title>
        <authorList>
            <person name="Nagy L.G."/>
            <person name="Riley R."/>
            <person name="Tritt A."/>
            <person name="Adam C."/>
            <person name="Daum C."/>
            <person name="Floudas D."/>
            <person name="Sun H."/>
            <person name="Yadav J.S."/>
            <person name="Pangilinan J."/>
            <person name="Larsson K.H."/>
            <person name="Matsuura K."/>
            <person name="Barry K."/>
            <person name="Labutti K."/>
            <person name="Kuo R."/>
            <person name="Ohm R.A."/>
            <person name="Bhattacharya S.S."/>
            <person name="Shirouzu T."/>
            <person name="Yoshinaga Y."/>
            <person name="Martin F.M."/>
            <person name="Grigoriev I.V."/>
            <person name="Hibbett D.S."/>
        </authorList>
    </citation>
    <scope>NUCLEOTIDE SEQUENCE [LARGE SCALE GENOMIC DNA]</scope>
    <source>
        <strain evidence="1 2">L-15889</strain>
    </source>
</reference>
<dbReference type="Gene3D" id="3.80.10.10">
    <property type="entry name" value="Ribonuclease Inhibitor"/>
    <property type="match status" value="1"/>
</dbReference>